<comment type="caution">
    <text evidence="2">The sequence shown here is derived from an EMBL/GenBank/DDBJ whole genome shotgun (WGS) entry which is preliminary data.</text>
</comment>
<dbReference type="GO" id="GO:0004497">
    <property type="term" value="F:monooxygenase activity"/>
    <property type="evidence" value="ECO:0007669"/>
    <property type="project" value="InterPro"/>
</dbReference>
<feature type="binding site" description="axial binding residue" evidence="1">
    <location>
        <position position="408"/>
    </location>
    <ligand>
        <name>heme</name>
        <dbReference type="ChEBI" id="CHEBI:30413"/>
    </ligand>
    <ligandPart>
        <name>Fe</name>
        <dbReference type="ChEBI" id="CHEBI:18248"/>
    </ligandPart>
</feature>
<keyword evidence="3" id="KW-1185">Reference proteome</keyword>
<dbReference type="Pfam" id="PF00067">
    <property type="entry name" value="p450"/>
    <property type="match status" value="1"/>
</dbReference>
<keyword evidence="1" id="KW-0479">Metal-binding</keyword>
<dbReference type="AlphaFoldDB" id="A0A9N9GTQ2"/>
<dbReference type="OrthoDB" id="1470350at2759"/>
<dbReference type="Proteomes" id="UP000789739">
    <property type="component" value="Unassembled WGS sequence"/>
</dbReference>
<dbReference type="InterPro" id="IPR001128">
    <property type="entry name" value="Cyt_P450"/>
</dbReference>
<proteinExistence type="predicted"/>
<keyword evidence="1" id="KW-0408">Iron</keyword>
<dbReference type="GO" id="GO:0020037">
    <property type="term" value="F:heme binding"/>
    <property type="evidence" value="ECO:0007669"/>
    <property type="project" value="InterPro"/>
</dbReference>
<dbReference type="InterPro" id="IPR002401">
    <property type="entry name" value="Cyt_P450_E_grp-I"/>
</dbReference>
<dbReference type="Gene3D" id="1.10.630.10">
    <property type="entry name" value="Cytochrome P450"/>
    <property type="match status" value="1"/>
</dbReference>
<organism evidence="2 3">
    <name type="scientific">Paraglomus brasilianum</name>
    <dbReference type="NCBI Taxonomy" id="144538"/>
    <lineage>
        <taxon>Eukaryota</taxon>
        <taxon>Fungi</taxon>
        <taxon>Fungi incertae sedis</taxon>
        <taxon>Mucoromycota</taxon>
        <taxon>Glomeromycotina</taxon>
        <taxon>Glomeromycetes</taxon>
        <taxon>Paraglomerales</taxon>
        <taxon>Paraglomeraceae</taxon>
        <taxon>Paraglomus</taxon>
    </lineage>
</organism>
<dbReference type="GO" id="GO:0005506">
    <property type="term" value="F:iron ion binding"/>
    <property type="evidence" value="ECO:0007669"/>
    <property type="project" value="InterPro"/>
</dbReference>
<keyword evidence="1" id="KW-0349">Heme</keyword>
<evidence type="ECO:0000313" key="3">
    <source>
        <dbReference type="Proteomes" id="UP000789739"/>
    </source>
</evidence>
<protein>
    <submittedName>
        <fullName evidence="2">11562_t:CDS:1</fullName>
    </submittedName>
</protein>
<sequence length="468" mass="54258">MSDSYRFFNKCYEQYGDIYEYYIGNRRAIMLNRVDMAENILTQSIKSKYFIRLVAANQGWEELGFTERGLVGNKVMKNWLLNRRMLNFCLTSTKYIKEIVNVSQERFSEAEEYWTELGDSTPLEFTKWMHAITVDTQIRTLTGQITYALSSYRNSLLAAHRQQPLPESSLHYSKLINHLCTISRVGQFFYLMPWYFRHYVPGIRGTAERMKGEARWLQEEEGEELRADLLSLMLTINTQKDLNRVKTSEFERPLDEEEIVQLLIEAFSGGVDSITNALCFTIYDICKRPAVKSRLIAEIDATLPSDADILSYDALTTSFPYTSAVMKESSRLLTVAPIIAQIASEDDEVAGYKWRAGMTVGVNHGIIHRHKAYWKDPEAFKPERFLDECEDKVKPKTFLPFGGTLRICPGRFMADRLIKTFLIMLFRKYEVELCEPDKEIEYHYAMSNKCKGLKVYLKARNKEHTAAA</sequence>
<evidence type="ECO:0000313" key="2">
    <source>
        <dbReference type="EMBL" id="CAG8633411.1"/>
    </source>
</evidence>
<gene>
    <name evidence="2" type="ORF">PBRASI_LOCUS9373</name>
</gene>
<comment type="cofactor">
    <cofactor evidence="1">
        <name>heme</name>
        <dbReference type="ChEBI" id="CHEBI:30413"/>
    </cofactor>
</comment>
<dbReference type="InterPro" id="IPR036396">
    <property type="entry name" value="Cyt_P450_sf"/>
</dbReference>
<dbReference type="CDD" id="cd00302">
    <property type="entry name" value="cytochrome_P450"/>
    <property type="match status" value="1"/>
</dbReference>
<dbReference type="PRINTS" id="PR00463">
    <property type="entry name" value="EP450I"/>
</dbReference>
<accession>A0A9N9GTQ2</accession>
<evidence type="ECO:0000256" key="1">
    <source>
        <dbReference type="PIRSR" id="PIRSR602401-1"/>
    </source>
</evidence>
<dbReference type="EMBL" id="CAJVPI010002012">
    <property type="protein sequence ID" value="CAG8633411.1"/>
    <property type="molecule type" value="Genomic_DNA"/>
</dbReference>
<dbReference type="PANTHER" id="PTHR24301">
    <property type="entry name" value="THROMBOXANE-A SYNTHASE"/>
    <property type="match status" value="1"/>
</dbReference>
<dbReference type="GO" id="GO:0016705">
    <property type="term" value="F:oxidoreductase activity, acting on paired donors, with incorporation or reduction of molecular oxygen"/>
    <property type="evidence" value="ECO:0007669"/>
    <property type="project" value="InterPro"/>
</dbReference>
<dbReference type="PANTHER" id="PTHR24301:SF11">
    <property type="entry name" value="CYTOCHROME P450"/>
    <property type="match status" value="1"/>
</dbReference>
<dbReference type="SUPFAM" id="SSF48264">
    <property type="entry name" value="Cytochrome P450"/>
    <property type="match status" value="1"/>
</dbReference>
<name>A0A9N9GTQ2_9GLOM</name>
<reference evidence="2" key="1">
    <citation type="submission" date="2021-06" db="EMBL/GenBank/DDBJ databases">
        <authorList>
            <person name="Kallberg Y."/>
            <person name="Tangrot J."/>
            <person name="Rosling A."/>
        </authorList>
    </citation>
    <scope>NUCLEOTIDE SEQUENCE</scope>
    <source>
        <strain evidence="2">BR232B</strain>
    </source>
</reference>